<dbReference type="AlphaFoldDB" id="A0AAJ0HWW1"/>
<reference evidence="1" key="1">
    <citation type="journal article" date="2023" name="Mol. Phylogenet. Evol.">
        <title>Genome-scale phylogeny and comparative genomics of the fungal order Sordariales.</title>
        <authorList>
            <person name="Hensen N."/>
            <person name="Bonometti L."/>
            <person name="Westerberg I."/>
            <person name="Brannstrom I.O."/>
            <person name="Guillou S."/>
            <person name="Cros-Aarteil S."/>
            <person name="Calhoun S."/>
            <person name="Haridas S."/>
            <person name="Kuo A."/>
            <person name="Mondo S."/>
            <person name="Pangilinan J."/>
            <person name="Riley R."/>
            <person name="LaButti K."/>
            <person name="Andreopoulos B."/>
            <person name="Lipzen A."/>
            <person name="Chen C."/>
            <person name="Yan M."/>
            <person name="Daum C."/>
            <person name="Ng V."/>
            <person name="Clum A."/>
            <person name="Steindorff A."/>
            <person name="Ohm R.A."/>
            <person name="Martin F."/>
            <person name="Silar P."/>
            <person name="Natvig D.O."/>
            <person name="Lalanne C."/>
            <person name="Gautier V."/>
            <person name="Ament-Velasquez S.L."/>
            <person name="Kruys A."/>
            <person name="Hutchinson M.I."/>
            <person name="Powell A.J."/>
            <person name="Barry K."/>
            <person name="Miller A.N."/>
            <person name="Grigoriev I.V."/>
            <person name="Debuchy R."/>
            <person name="Gladieux P."/>
            <person name="Hiltunen Thoren M."/>
            <person name="Johannesson H."/>
        </authorList>
    </citation>
    <scope>NUCLEOTIDE SEQUENCE</scope>
    <source>
        <strain evidence="1">CBS 955.72</strain>
    </source>
</reference>
<name>A0AAJ0HWW1_9PEZI</name>
<dbReference type="Proteomes" id="UP001275084">
    <property type="component" value="Unassembled WGS sequence"/>
</dbReference>
<comment type="caution">
    <text evidence="1">The sequence shown here is derived from an EMBL/GenBank/DDBJ whole genome shotgun (WGS) entry which is preliminary data.</text>
</comment>
<evidence type="ECO:0000313" key="1">
    <source>
        <dbReference type="EMBL" id="KAK3364390.1"/>
    </source>
</evidence>
<organism evidence="1 2">
    <name type="scientific">Lasiosphaeria hispida</name>
    <dbReference type="NCBI Taxonomy" id="260671"/>
    <lineage>
        <taxon>Eukaryota</taxon>
        <taxon>Fungi</taxon>
        <taxon>Dikarya</taxon>
        <taxon>Ascomycota</taxon>
        <taxon>Pezizomycotina</taxon>
        <taxon>Sordariomycetes</taxon>
        <taxon>Sordariomycetidae</taxon>
        <taxon>Sordariales</taxon>
        <taxon>Lasiosphaeriaceae</taxon>
        <taxon>Lasiosphaeria</taxon>
    </lineage>
</organism>
<accession>A0AAJ0HWW1</accession>
<reference evidence="1" key="2">
    <citation type="submission" date="2023-06" db="EMBL/GenBank/DDBJ databases">
        <authorList>
            <consortium name="Lawrence Berkeley National Laboratory"/>
            <person name="Haridas S."/>
            <person name="Hensen N."/>
            <person name="Bonometti L."/>
            <person name="Westerberg I."/>
            <person name="Brannstrom I.O."/>
            <person name="Guillou S."/>
            <person name="Cros-Aarteil S."/>
            <person name="Calhoun S."/>
            <person name="Kuo A."/>
            <person name="Mondo S."/>
            <person name="Pangilinan J."/>
            <person name="Riley R."/>
            <person name="Labutti K."/>
            <person name="Andreopoulos B."/>
            <person name="Lipzen A."/>
            <person name="Chen C."/>
            <person name="Yanf M."/>
            <person name="Daum C."/>
            <person name="Ng V."/>
            <person name="Clum A."/>
            <person name="Steindorff A."/>
            <person name="Ohm R."/>
            <person name="Martin F."/>
            <person name="Silar P."/>
            <person name="Natvig D."/>
            <person name="Lalanne C."/>
            <person name="Gautier V."/>
            <person name="Ament-Velasquez S.L."/>
            <person name="Kruys A."/>
            <person name="Hutchinson M.I."/>
            <person name="Powell A.J."/>
            <person name="Barry K."/>
            <person name="Miller A.N."/>
            <person name="Grigoriev I.V."/>
            <person name="Debuchy R."/>
            <person name="Gladieux P."/>
            <person name="Thoren M.H."/>
            <person name="Johannesson H."/>
        </authorList>
    </citation>
    <scope>NUCLEOTIDE SEQUENCE</scope>
    <source>
        <strain evidence="1">CBS 955.72</strain>
    </source>
</reference>
<keyword evidence="2" id="KW-1185">Reference proteome</keyword>
<gene>
    <name evidence="1" type="ORF">B0T25DRAFT_628074</name>
</gene>
<evidence type="ECO:0000313" key="2">
    <source>
        <dbReference type="Proteomes" id="UP001275084"/>
    </source>
</evidence>
<protein>
    <submittedName>
        <fullName evidence="1">Uncharacterized protein</fullName>
    </submittedName>
</protein>
<sequence>MSELKATIPALKGENNLDAWPSIIRFHLRYDGLAKYIDEDVKAPVNMEIEAKKAWTRECIRAVGWDVYEGNPFKTWKLVRGVIKHGSKEAISTYLEEHTHLNRKSFDTMEAFITKVHYLCNKLDSASNQ</sequence>
<proteinExistence type="predicted"/>
<dbReference type="EMBL" id="JAUIQD010000001">
    <property type="protein sequence ID" value="KAK3364390.1"/>
    <property type="molecule type" value="Genomic_DNA"/>
</dbReference>